<feature type="transmembrane region" description="Helical" evidence="1">
    <location>
        <begin position="62"/>
        <end position="83"/>
    </location>
</feature>
<dbReference type="AlphaFoldDB" id="A0A803PLX7"/>
<protein>
    <recommendedName>
        <fullName evidence="4">PGG domain-containing protein</fullName>
    </recommendedName>
</protein>
<dbReference type="Proteomes" id="UP000596661">
    <property type="component" value="Chromosome 5"/>
</dbReference>
<feature type="transmembrane region" description="Helical" evidence="1">
    <location>
        <begin position="95"/>
        <end position="121"/>
    </location>
</feature>
<keyword evidence="1" id="KW-0472">Membrane</keyword>
<feature type="transmembrane region" description="Helical" evidence="1">
    <location>
        <begin position="127"/>
        <end position="147"/>
    </location>
</feature>
<keyword evidence="1" id="KW-0812">Transmembrane</keyword>
<reference evidence="2" key="2">
    <citation type="submission" date="2021-03" db="UniProtKB">
        <authorList>
            <consortium name="EnsemblPlants"/>
        </authorList>
    </citation>
    <scope>IDENTIFICATION</scope>
</reference>
<evidence type="ECO:0008006" key="4">
    <source>
        <dbReference type="Google" id="ProtNLM"/>
    </source>
</evidence>
<organism evidence="2 3">
    <name type="scientific">Cannabis sativa</name>
    <name type="common">Hemp</name>
    <name type="synonym">Marijuana</name>
    <dbReference type="NCBI Taxonomy" id="3483"/>
    <lineage>
        <taxon>Eukaryota</taxon>
        <taxon>Viridiplantae</taxon>
        <taxon>Streptophyta</taxon>
        <taxon>Embryophyta</taxon>
        <taxon>Tracheophyta</taxon>
        <taxon>Spermatophyta</taxon>
        <taxon>Magnoliopsida</taxon>
        <taxon>eudicotyledons</taxon>
        <taxon>Gunneridae</taxon>
        <taxon>Pentapetalae</taxon>
        <taxon>rosids</taxon>
        <taxon>fabids</taxon>
        <taxon>Rosales</taxon>
        <taxon>Cannabaceae</taxon>
        <taxon>Cannabis</taxon>
    </lineage>
</organism>
<feature type="transmembrane region" description="Helical" evidence="1">
    <location>
        <begin position="21"/>
        <end position="42"/>
    </location>
</feature>
<evidence type="ECO:0000256" key="1">
    <source>
        <dbReference type="SAM" id="Phobius"/>
    </source>
</evidence>
<proteinExistence type="predicted"/>
<sequence>MGNREEVVEVDSFNSPVGNYVATYGALALALMALSISALVSIPGGYSNNNARFNEMPSFKLYNIASIVCFSSSTASLLILFLLKFNTHDGAKEFLKFVSICCIHVSVVSLVVVATAIEFLIDGSYSLLKGIGPALGILSGIIVYHLWNWLVKMAGGLKNATVWVFHMLKNATFWVLNAVRAQASYQRLG</sequence>
<evidence type="ECO:0000313" key="3">
    <source>
        <dbReference type="Proteomes" id="UP000596661"/>
    </source>
</evidence>
<dbReference type="Gramene" id="evm.model.05.159">
    <property type="protein sequence ID" value="cds.evm.model.05.159"/>
    <property type="gene ID" value="evm.TU.05.159"/>
</dbReference>
<reference evidence="2" key="1">
    <citation type="submission" date="2018-11" db="EMBL/GenBank/DDBJ databases">
        <authorList>
            <person name="Grassa J C."/>
        </authorList>
    </citation>
    <scope>NUCLEOTIDE SEQUENCE [LARGE SCALE GENOMIC DNA]</scope>
</reference>
<keyword evidence="3" id="KW-1185">Reference proteome</keyword>
<dbReference type="EnsemblPlants" id="evm.model.05.159">
    <property type="protein sequence ID" value="cds.evm.model.05.159"/>
    <property type="gene ID" value="evm.TU.05.159"/>
</dbReference>
<evidence type="ECO:0000313" key="2">
    <source>
        <dbReference type="EnsemblPlants" id="cds.evm.model.05.159"/>
    </source>
</evidence>
<keyword evidence="1" id="KW-1133">Transmembrane helix</keyword>
<dbReference type="EMBL" id="UZAU01000409">
    <property type="status" value="NOT_ANNOTATED_CDS"/>
    <property type="molecule type" value="Genomic_DNA"/>
</dbReference>
<name>A0A803PLX7_CANSA</name>
<accession>A0A803PLX7</accession>